<dbReference type="EMBL" id="JBBDGN010000003">
    <property type="protein sequence ID" value="MEJ1091117.1"/>
    <property type="molecule type" value="Genomic_DNA"/>
</dbReference>
<dbReference type="InterPro" id="IPR021888">
    <property type="entry name" value="DUF3499"/>
</dbReference>
<dbReference type="Proteomes" id="UP001366085">
    <property type="component" value="Unassembled WGS sequence"/>
</dbReference>
<name>A0ABU8LII2_9MICO</name>
<organism evidence="1 2">
    <name type="scientific">Microbacterium istanbulense</name>
    <dbReference type="NCBI Taxonomy" id="3122049"/>
    <lineage>
        <taxon>Bacteria</taxon>
        <taxon>Bacillati</taxon>
        <taxon>Actinomycetota</taxon>
        <taxon>Actinomycetes</taxon>
        <taxon>Micrococcales</taxon>
        <taxon>Microbacteriaceae</taxon>
        <taxon>Microbacterium</taxon>
    </lineage>
</organism>
<dbReference type="RefSeq" id="WP_337318343.1">
    <property type="nucleotide sequence ID" value="NZ_JBBDGN010000003.1"/>
</dbReference>
<accession>A0ABU8LII2</accession>
<gene>
    <name evidence="1" type="ORF">WDU93_05365</name>
</gene>
<evidence type="ECO:0000313" key="2">
    <source>
        <dbReference type="Proteomes" id="UP001366085"/>
    </source>
</evidence>
<reference evidence="1 2" key="1">
    <citation type="submission" date="2024-02" db="EMBL/GenBank/DDBJ databases">
        <authorList>
            <person name="Saticioglu I.B."/>
        </authorList>
    </citation>
    <scope>NUCLEOTIDE SEQUENCE [LARGE SCALE GENOMIC DNA]</scope>
    <source>
        <strain evidence="1 2">Mu-43</strain>
    </source>
</reference>
<sequence>MDDRLSTDQRLCSKVACAREAVATLTYDYGDQMAALGPLGPAGAPHAHDLCATHADRLSVPAGWLVVRHEALRA</sequence>
<evidence type="ECO:0000313" key="1">
    <source>
        <dbReference type="EMBL" id="MEJ1091117.1"/>
    </source>
</evidence>
<protein>
    <submittedName>
        <fullName evidence="1">DUF3499 family protein</fullName>
    </submittedName>
</protein>
<comment type="caution">
    <text evidence="1">The sequence shown here is derived from an EMBL/GenBank/DDBJ whole genome shotgun (WGS) entry which is preliminary data.</text>
</comment>
<dbReference type="Pfam" id="PF12005">
    <property type="entry name" value="DUF3499"/>
    <property type="match status" value="1"/>
</dbReference>
<keyword evidence="2" id="KW-1185">Reference proteome</keyword>
<proteinExistence type="predicted"/>